<feature type="transmembrane region" description="Helical" evidence="7">
    <location>
        <begin position="506"/>
        <end position="530"/>
    </location>
</feature>
<proteinExistence type="predicted"/>
<dbReference type="STRING" id="92696.A0A4V2MVD8"/>
<feature type="compositionally biased region" description="Low complexity" evidence="6">
    <location>
        <begin position="159"/>
        <end position="173"/>
    </location>
</feature>
<comment type="caution">
    <text evidence="9">The sequence shown here is derived from an EMBL/GenBank/DDBJ whole genome shotgun (WGS) entry which is preliminary data.</text>
</comment>
<dbReference type="CDD" id="cd01115">
    <property type="entry name" value="SLC13_permease"/>
    <property type="match status" value="1"/>
</dbReference>
<evidence type="ECO:0000256" key="4">
    <source>
        <dbReference type="ARBA" id="ARBA00022989"/>
    </source>
</evidence>
<name>A0A4V2MVD8_9APHY</name>
<evidence type="ECO:0000256" key="1">
    <source>
        <dbReference type="ARBA" id="ARBA00004141"/>
    </source>
</evidence>
<sequence>MKFSSSLKFNAVSEWWDEYIAYDALKKYVYQLERQTVGLSESYHDLEANETTSLIGGGLSSSTDTQFIPLLDRELKKICIFYETQEKELLEDVSELQRLVEKQEESGSDGEHHFLDDEEDDEDEDEDDDFNAQSPTMSAPSTFRSLPPQSSRRRRSRSESAGAFSGAFSGNPRTRPPPAHARRYSISSNEDHGDLAASIASLQAGSAIPEQNTQYSTLSPGTGRGSTSRSPIRAARTLASKIFSKDTVTTVPDTIWNAKSNYAWDIQLLFKRRITNLHLTATSLKSYVELNYSGFRKILKKYDKVTESDLKDRYLHDVIEQADPFALKTKDRLNGVINLLLDLYTKCVTHGDASAAKRQLKMHQREHIAWERDTVWRQMIGQARRGEGEPGGVRALGGTLVIEEDRGLLDVQTPAGHVKLKSKHFFLVVSILVFIILLNVRVIPDIEANRCFAILIFATLMWATEAIPLFVTSMLLPFLLVTLRVVRGPNEDGDIVQLSTKEATKFIFSVMFSPTIMLLIGGFTIASALSKTNIDRVLITRVLALAGTKPSTVLLAFMGVSCFASMWISNVAAPTLCFTLIQPILRTLPPKSNFAPCLILAIALAANIGGQASPISSPQNLIAVQYMDPALDWGRWFAVALPVSAVSLVLIWILLLISYRPAQSPDGETHQLEEWLGDMGIIALIPIVAFFSTGVLKKDDFEQFLWTVVFLAMGGIALGKGVQSSGLLDVLDGVIREIIGDLDLYPVVLVLSVIVLVISTFISHTIAAVLLVPIAQVVGQKFPGHHQNLLVFLTGLICSAGMGMPVSGFPNQTAATQEDDMGQLYLSNIDFLKNGVPASIIATTVVATLGYLLMRMIGL</sequence>
<feature type="compositionally biased region" description="Low complexity" evidence="6">
    <location>
        <begin position="216"/>
        <end position="231"/>
    </location>
</feature>
<dbReference type="CDD" id="cd14478">
    <property type="entry name" value="SPX_PHO87_PHO90_like"/>
    <property type="match status" value="1"/>
</dbReference>
<feature type="transmembrane region" description="Helical" evidence="7">
    <location>
        <begin position="424"/>
        <end position="442"/>
    </location>
</feature>
<gene>
    <name evidence="9" type="primary">PHO91</name>
    <name evidence="9" type="ORF">EIP91_008574</name>
</gene>
<evidence type="ECO:0000313" key="10">
    <source>
        <dbReference type="Proteomes" id="UP000292702"/>
    </source>
</evidence>
<dbReference type="Proteomes" id="UP000292702">
    <property type="component" value="Unassembled WGS sequence"/>
</dbReference>
<reference evidence="9 10" key="1">
    <citation type="submission" date="2018-11" db="EMBL/GenBank/DDBJ databases">
        <title>Genome assembly of Steccherinum ochraceum LE-BIN_3174, the white-rot fungus of the Steccherinaceae family (The Residual Polyporoid clade, Polyporales, Basidiomycota).</title>
        <authorList>
            <person name="Fedorova T.V."/>
            <person name="Glazunova O.A."/>
            <person name="Landesman E.O."/>
            <person name="Moiseenko K.V."/>
            <person name="Psurtseva N.V."/>
            <person name="Savinova O.S."/>
            <person name="Shakhova N.V."/>
            <person name="Tyazhelova T.V."/>
            <person name="Vasina D.V."/>
        </authorList>
    </citation>
    <scope>NUCLEOTIDE SEQUENCE [LARGE SCALE GENOMIC DNA]</scope>
    <source>
        <strain evidence="9 10">LE-BIN_3174</strain>
    </source>
</reference>
<feature type="region of interest" description="Disordered" evidence="6">
    <location>
        <begin position="100"/>
        <end position="185"/>
    </location>
</feature>
<comment type="subcellular location">
    <subcellularLocation>
        <location evidence="1">Membrane</location>
        <topology evidence="1">Multi-pass membrane protein</topology>
    </subcellularLocation>
</comment>
<feature type="transmembrane region" description="Helical" evidence="7">
    <location>
        <begin position="593"/>
        <end position="615"/>
    </location>
</feature>
<evidence type="ECO:0000259" key="8">
    <source>
        <dbReference type="PROSITE" id="PS51382"/>
    </source>
</evidence>
<dbReference type="GO" id="GO:0006797">
    <property type="term" value="P:polyphosphate metabolic process"/>
    <property type="evidence" value="ECO:0007669"/>
    <property type="project" value="TreeGrafter"/>
</dbReference>
<evidence type="ECO:0000256" key="3">
    <source>
        <dbReference type="ARBA" id="ARBA00022692"/>
    </source>
</evidence>
<feature type="transmembrane region" description="Helical" evidence="7">
    <location>
        <begin position="454"/>
        <end position="486"/>
    </location>
</feature>
<feature type="transmembrane region" description="Helical" evidence="7">
    <location>
        <begin position="704"/>
        <end position="724"/>
    </location>
</feature>
<dbReference type="GO" id="GO:0005886">
    <property type="term" value="C:plasma membrane"/>
    <property type="evidence" value="ECO:0007669"/>
    <property type="project" value="TreeGrafter"/>
</dbReference>
<evidence type="ECO:0000256" key="7">
    <source>
        <dbReference type="SAM" id="Phobius"/>
    </source>
</evidence>
<accession>A0A4V2MVD8</accession>
<dbReference type="PANTHER" id="PTHR10283:SF92">
    <property type="entry name" value="LOW-AFFINITY PHOSPHATE TRANSPORTER PHO91"/>
    <property type="match status" value="1"/>
</dbReference>
<keyword evidence="2" id="KW-0813">Transport</keyword>
<evidence type="ECO:0000313" key="9">
    <source>
        <dbReference type="EMBL" id="TCD61347.1"/>
    </source>
</evidence>
<dbReference type="InterPro" id="IPR004331">
    <property type="entry name" value="SPX_dom"/>
</dbReference>
<evidence type="ECO:0000256" key="2">
    <source>
        <dbReference type="ARBA" id="ARBA00022448"/>
    </source>
</evidence>
<dbReference type="Pfam" id="PF03105">
    <property type="entry name" value="SPX"/>
    <property type="match status" value="2"/>
</dbReference>
<dbReference type="PROSITE" id="PS51382">
    <property type="entry name" value="SPX"/>
    <property type="match status" value="1"/>
</dbReference>
<feature type="domain" description="SPX" evidence="8">
    <location>
        <begin position="1"/>
        <end position="316"/>
    </location>
</feature>
<dbReference type="OrthoDB" id="10260443at2759"/>
<feature type="compositionally biased region" description="Polar residues" evidence="6">
    <location>
        <begin position="131"/>
        <end position="142"/>
    </location>
</feature>
<dbReference type="PANTHER" id="PTHR10283">
    <property type="entry name" value="SOLUTE CARRIER FAMILY 13 MEMBER"/>
    <property type="match status" value="1"/>
</dbReference>
<feature type="compositionally biased region" description="Basic and acidic residues" evidence="6">
    <location>
        <begin position="100"/>
        <end position="115"/>
    </location>
</feature>
<dbReference type="Pfam" id="PF03600">
    <property type="entry name" value="CitMHS"/>
    <property type="match status" value="2"/>
</dbReference>
<dbReference type="InterPro" id="IPR004680">
    <property type="entry name" value="Cit_transptr-like_dom"/>
</dbReference>
<dbReference type="EMBL" id="RWJN01000477">
    <property type="protein sequence ID" value="TCD61347.1"/>
    <property type="molecule type" value="Genomic_DNA"/>
</dbReference>
<dbReference type="AlphaFoldDB" id="A0A4V2MVD8"/>
<dbReference type="GO" id="GO:0006817">
    <property type="term" value="P:phosphate ion transport"/>
    <property type="evidence" value="ECO:0007669"/>
    <property type="project" value="TreeGrafter"/>
</dbReference>
<keyword evidence="5 7" id="KW-0472">Membrane</keyword>
<feature type="transmembrane region" description="Helical" evidence="7">
    <location>
        <begin position="636"/>
        <end position="659"/>
    </location>
</feature>
<feature type="transmembrane region" description="Helical" evidence="7">
    <location>
        <begin position="679"/>
        <end position="697"/>
    </location>
</feature>
<feature type="compositionally biased region" description="Acidic residues" evidence="6">
    <location>
        <begin position="116"/>
        <end position="130"/>
    </location>
</feature>
<protein>
    <submittedName>
        <fullName evidence="9">Low-affinity phosphate transporter</fullName>
    </submittedName>
</protein>
<feature type="transmembrane region" description="Helical" evidence="7">
    <location>
        <begin position="744"/>
        <end position="777"/>
    </location>
</feature>
<feature type="region of interest" description="Disordered" evidence="6">
    <location>
        <begin position="212"/>
        <end position="231"/>
    </location>
</feature>
<evidence type="ECO:0000256" key="5">
    <source>
        <dbReference type="ARBA" id="ARBA00023136"/>
    </source>
</evidence>
<evidence type="ECO:0000256" key="6">
    <source>
        <dbReference type="SAM" id="MobiDB-lite"/>
    </source>
</evidence>
<feature type="transmembrane region" description="Helical" evidence="7">
    <location>
        <begin position="551"/>
        <end position="573"/>
    </location>
</feature>
<keyword evidence="4 7" id="KW-1133">Transmembrane helix</keyword>
<keyword evidence="3 7" id="KW-0812">Transmembrane</keyword>
<dbReference type="GO" id="GO:0005315">
    <property type="term" value="F:phosphate transmembrane transporter activity"/>
    <property type="evidence" value="ECO:0007669"/>
    <property type="project" value="TreeGrafter"/>
</dbReference>
<organism evidence="9 10">
    <name type="scientific">Steccherinum ochraceum</name>
    <dbReference type="NCBI Taxonomy" id="92696"/>
    <lineage>
        <taxon>Eukaryota</taxon>
        <taxon>Fungi</taxon>
        <taxon>Dikarya</taxon>
        <taxon>Basidiomycota</taxon>
        <taxon>Agaricomycotina</taxon>
        <taxon>Agaricomycetes</taxon>
        <taxon>Polyporales</taxon>
        <taxon>Steccherinaceae</taxon>
        <taxon>Steccherinum</taxon>
    </lineage>
</organism>
<keyword evidence="10" id="KW-1185">Reference proteome</keyword>
<feature type="transmembrane region" description="Helical" evidence="7">
    <location>
        <begin position="789"/>
        <end position="809"/>
    </location>
</feature>
<feature type="transmembrane region" description="Helical" evidence="7">
    <location>
        <begin position="835"/>
        <end position="854"/>
    </location>
</feature>